<evidence type="ECO:0000313" key="2">
    <source>
        <dbReference type="EMBL" id="GFY66849.1"/>
    </source>
</evidence>
<accession>A0A8X6Y8L2</accession>
<keyword evidence="3" id="KW-1185">Reference proteome</keyword>
<dbReference type="OrthoDB" id="10646015at2759"/>
<sequence length="320" mass="36923">MKRLLIFLAKLRLLKNPHSFLHFWIRSLYGALKNRAYASWLNLNLKFCSSRWRIVLFIIGPVGLILVILAIIKMFKHSKTHSENCFNESLPQKMTEELPGKESSSKNCKNSRKSKTLFIKFTEVNGTNSELIRKIFNTQCSKCKNLERDATSKISELNEGFVSSNSKLRFQNLTNLSMKIQFPMESRRSKNILCFKNINKKGAGCQNDVRLVLSESDKLVKELINLEMKRKEQKISCKRKRILRNNQLKRKARALTGMNKISGVLLFNLQLLSLLLEMTLKSHWKIRVDSQSSAAAREAISIFKVTETVYVQETSSQTDL</sequence>
<proteinExistence type="predicted"/>
<dbReference type="Proteomes" id="UP000886998">
    <property type="component" value="Unassembled WGS sequence"/>
</dbReference>
<evidence type="ECO:0000256" key="1">
    <source>
        <dbReference type="SAM" id="Phobius"/>
    </source>
</evidence>
<gene>
    <name evidence="2" type="ORF">TNIN_280731</name>
</gene>
<protein>
    <submittedName>
        <fullName evidence="2">Uncharacterized protein</fullName>
    </submittedName>
</protein>
<keyword evidence="1" id="KW-0812">Transmembrane</keyword>
<organism evidence="2 3">
    <name type="scientific">Trichonephila inaurata madagascariensis</name>
    <dbReference type="NCBI Taxonomy" id="2747483"/>
    <lineage>
        <taxon>Eukaryota</taxon>
        <taxon>Metazoa</taxon>
        <taxon>Ecdysozoa</taxon>
        <taxon>Arthropoda</taxon>
        <taxon>Chelicerata</taxon>
        <taxon>Arachnida</taxon>
        <taxon>Araneae</taxon>
        <taxon>Araneomorphae</taxon>
        <taxon>Entelegynae</taxon>
        <taxon>Araneoidea</taxon>
        <taxon>Nephilidae</taxon>
        <taxon>Trichonephila</taxon>
        <taxon>Trichonephila inaurata</taxon>
    </lineage>
</organism>
<name>A0A8X6Y8L2_9ARAC</name>
<reference evidence="2" key="1">
    <citation type="submission" date="2020-08" db="EMBL/GenBank/DDBJ databases">
        <title>Multicomponent nature underlies the extraordinary mechanical properties of spider dragline silk.</title>
        <authorList>
            <person name="Kono N."/>
            <person name="Nakamura H."/>
            <person name="Mori M."/>
            <person name="Yoshida Y."/>
            <person name="Ohtoshi R."/>
            <person name="Malay A.D."/>
            <person name="Moran D.A.P."/>
            <person name="Tomita M."/>
            <person name="Numata K."/>
            <person name="Arakawa K."/>
        </authorList>
    </citation>
    <scope>NUCLEOTIDE SEQUENCE</scope>
</reference>
<comment type="caution">
    <text evidence="2">The sequence shown here is derived from an EMBL/GenBank/DDBJ whole genome shotgun (WGS) entry which is preliminary data.</text>
</comment>
<dbReference type="EMBL" id="BMAV01016262">
    <property type="protein sequence ID" value="GFY66849.1"/>
    <property type="molecule type" value="Genomic_DNA"/>
</dbReference>
<keyword evidence="1" id="KW-0472">Membrane</keyword>
<feature type="transmembrane region" description="Helical" evidence="1">
    <location>
        <begin position="54"/>
        <end position="72"/>
    </location>
</feature>
<keyword evidence="1" id="KW-1133">Transmembrane helix</keyword>
<dbReference type="AlphaFoldDB" id="A0A8X6Y8L2"/>
<evidence type="ECO:0000313" key="3">
    <source>
        <dbReference type="Proteomes" id="UP000886998"/>
    </source>
</evidence>